<evidence type="ECO:0000256" key="9">
    <source>
        <dbReference type="SAM" id="SignalP"/>
    </source>
</evidence>
<dbReference type="SMART" id="SM00631">
    <property type="entry name" value="Zn_pept"/>
    <property type="match status" value="1"/>
</dbReference>
<evidence type="ECO:0000256" key="4">
    <source>
        <dbReference type="ARBA" id="ARBA00022801"/>
    </source>
</evidence>
<comment type="caution">
    <text evidence="11">The sequence shown here is derived from an EMBL/GenBank/DDBJ whole genome shotgun (WGS) entry which is preliminary data.</text>
</comment>
<protein>
    <submittedName>
        <fullName evidence="11">M14 family metallocarboxypeptidase</fullName>
    </submittedName>
</protein>
<feature type="signal peptide" evidence="9">
    <location>
        <begin position="1"/>
        <end position="25"/>
    </location>
</feature>
<evidence type="ECO:0000256" key="5">
    <source>
        <dbReference type="ARBA" id="ARBA00022833"/>
    </source>
</evidence>
<feature type="active site" description="Proton donor/acceptor" evidence="7">
    <location>
        <position position="280"/>
    </location>
</feature>
<reference evidence="11 12" key="1">
    <citation type="submission" date="2022-11" db="EMBL/GenBank/DDBJ databases">
        <title>Draft genome sequence of Saccharopolyspora sp. WRP15-2 isolated from rhizosphere soils of wild rice in Thailand.</title>
        <authorList>
            <person name="Duangmal K."/>
            <person name="Kammanee S."/>
            <person name="Muangham S."/>
        </authorList>
    </citation>
    <scope>NUCLEOTIDE SEQUENCE [LARGE SCALE GENOMIC DNA]</scope>
    <source>
        <strain evidence="11 12">WRP15-2</strain>
    </source>
</reference>
<evidence type="ECO:0000256" key="3">
    <source>
        <dbReference type="ARBA" id="ARBA00022670"/>
    </source>
</evidence>
<sequence>MGRLARSAVVPLAVGALLVTPVASAQERTAAPTTGFEQTDGSRWTTPEEETEFLQAVDEASQQVSVEQIGKTKQDRPLRLVRVGARGARTAVLFTCSQHGDEPSGREACLGTIRDLGLSEDPEVRKFLSTTSVLFVPNANPDGNVANTRGNADGVDINRDHIALNTPEAQAVAEVIRDERPDVVHDLHEYGAKPPYYVKDLLALWPRNLNAAEGVHDESERLSEEYVRPAVEDTGFSTGIYGIWTDPETGEPIKQVAGDGQERILRNTIGVKNALGLLVETRVDPLTDEEKTDPAVNNRRRVDSHRTGVAATLRMMSERRGEIATATATARQAGLLGQGPIYFDGADNEAPSQVDENPPCAYGLTADQFGAVRDKLDLHGVRSTPGPDGGRVVPMRQEARSLVALLLDSRAQFHIAEGRPLSC</sequence>
<name>A0ABT4V6C0_9PSEU</name>
<keyword evidence="9" id="KW-0732">Signal</keyword>
<dbReference type="InterPro" id="IPR000834">
    <property type="entry name" value="Peptidase_M14"/>
</dbReference>
<gene>
    <name evidence="11" type="ORF">OU415_29050</name>
</gene>
<dbReference type="Pfam" id="PF00246">
    <property type="entry name" value="Peptidase_M14"/>
    <property type="match status" value="1"/>
</dbReference>
<proteinExistence type="inferred from homology"/>
<dbReference type="PANTHER" id="PTHR11705:SF143">
    <property type="entry name" value="SLL0236 PROTEIN"/>
    <property type="match status" value="1"/>
</dbReference>
<dbReference type="PROSITE" id="PS52035">
    <property type="entry name" value="PEPTIDASE_M14"/>
    <property type="match status" value="1"/>
</dbReference>
<evidence type="ECO:0000259" key="10">
    <source>
        <dbReference type="PROSITE" id="PS52035"/>
    </source>
</evidence>
<keyword evidence="5" id="KW-0862">Zinc</keyword>
<evidence type="ECO:0000256" key="1">
    <source>
        <dbReference type="ARBA" id="ARBA00001947"/>
    </source>
</evidence>
<evidence type="ECO:0000256" key="8">
    <source>
        <dbReference type="SAM" id="MobiDB-lite"/>
    </source>
</evidence>
<evidence type="ECO:0000313" key="11">
    <source>
        <dbReference type="EMBL" id="MDA3629509.1"/>
    </source>
</evidence>
<comment type="cofactor">
    <cofactor evidence="1">
        <name>Zn(2+)</name>
        <dbReference type="ChEBI" id="CHEBI:29105"/>
    </cofactor>
</comment>
<keyword evidence="3" id="KW-0645">Protease</keyword>
<dbReference type="EMBL" id="JAQGLA010000069">
    <property type="protein sequence ID" value="MDA3629509.1"/>
    <property type="molecule type" value="Genomic_DNA"/>
</dbReference>
<evidence type="ECO:0000256" key="2">
    <source>
        <dbReference type="ARBA" id="ARBA00005988"/>
    </source>
</evidence>
<comment type="similarity">
    <text evidence="2 7">Belongs to the peptidase M14 family.</text>
</comment>
<dbReference type="SUPFAM" id="SSF53187">
    <property type="entry name" value="Zn-dependent exopeptidases"/>
    <property type="match status" value="1"/>
</dbReference>
<organism evidence="11 12">
    <name type="scientific">Saccharopolyspora oryzae</name>
    <dbReference type="NCBI Taxonomy" id="2997343"/>
    <lineage>
        <taxon>Bacteria</taxon>
        <taxon>Bacillati</taxon>
        <taxon>Actinomycetota</taxon>
        <taxon>Actinomycetes</taxon>
        <taxon>Pseudonocardiales</taxon>
        <taxon>Pseudonocardiaceae</taxon>
        <taxon>Saccharopolyspora</taxon>
    </lineage>
</organism>
<keyword evidence="6" id="KW-0482">Metalloprotease</keyword>
<evidence type="ECO:0000256" key="6">
    <source>
        <dbReference type="ARBA" id="ARBA00023049"/>
    </source>
</evidence>
<dbReference type="CDD" id="cd06242">
    <property type="entry name" value="M14-like"/>
    <property type="match status" value="1"/>
</dbReference>
<evidence type="ECO:0000313" key="12">
    <source>
        <dbReference type="Proteomes" id="UP001210380"/>
    </source>
</evidence>
<feature type="chain" id="PRO_5046901611" evidence="9">
    <location>
        <begin position="26"/>
        <end position="423"/>
    </location>
</feature>
<dbReference type="RefSeq" id="WP_270952528.1">
    <property type="nucleotide sequence ID" value="NZ_JAQGLA010000069.1"/>
</dbReference>
<evidence type="ECO:0000256" key="7">
    <source>
        <dbReference type="PROSITE-ProRule" id="PRU01379"/>
    </source>
</evidence>
<dbReference type="Proteomes" id="UP001210380">
    <property type="component" value="Unassembled WGS sequence"/>
</dbReference>
<dbReference type="PANTHER" id="PTHR11705">
    <property type="entry name" value="PROTEASE FAMILY M14 CARBOXYPEPTIDASE A,B"/>
    <property type="match status" value="1"/>
</dbReference>
<feature type="compositionally biased region" description="Polar residues" evidence="8">
    <location>
        <begin position="31"/>
        <end position="44"/>
    </location>
</feature>
<keyword evidence="12" id="KW-1185">Reference proteome</keyword>
<dbReference type="Gene3D" id="3.40.630.10">
    <property type="entry name" value="Zn peptidases"/>
    <property type="match status" value="1"/>
</dbReference>
<accession>A0ABT4V6C0</accession>
<feature type="region of interest" description="Disordered" evidence="8">
    <location>
        <begin position="25"/>
        <end position="44"/>
    </location>
</feature>
<keyword evidence="4" id="KW-0378">Hydrolase</keyword>
<feature type="domain" description="Peptidase M14" evidence="10">
    <location>
        <begin position="43"/>
        <end position="302"/>
    </location>
</feature>